<dbReference type="Proteomes" id="UP000708148">
    <property type="component" value="Unassembled WGS sequence"/>
</dbReference>
<evidence type="ECO:0000313" key="2">
    <source>
        <dbReference type="Proteomes" id="UP000708148"/>
    </source>
</evidence>
<dbReference type="EMBL" id="CAJHUC010002753">
    <property type="protein sequence ID" value="CAD7704324.1"/>
    <property type="molecule type" value="Genomic_DNA"/>
</dbReference>
<sequence>MDDAGGHCRTSSVQCDAITNEAECDNVMDGENQRMCEMRQLCEESCAGAAVGNEHGYSYSKCAAEMLCDEGWSTPNERLWEMCSSDEIPGLNLCSGEDDVTNGCTLCKLMLSTKRVTPRGTECQKLLSSADQDPESSEFIACKEEKHVHAKQCMENARDLATISLICQAMQKPVLEVLLYFPSKDARGICEEAGDVTQSTAAAPNAQSLAWAPEGVQIDTSSLPVDSPAWFDLKSAVTDLCVEVVDVGQNLRDSGLLDFDESYVREACFLVNMLSLERERGIFGRVATAWRLDSKIDHVRY</sequence>
<organism evidence="1 2">
    <name type="scientific">Ostreobium quekettii</name>
    <dbReference type="NCBI Taxonomy" id="121088"/>
    <lineage>
        <taxon>Eukaryota</taxon>
        <taxon>Viridiplantae</taxon>
        <taxon>Chlorophyta</taxon>
        <taxon>core chlorophytes</taxon>
        <taxon>Ulvophyceae</taxon>
        <taxon>TCBD clade</taxon>
        <taxon>Bryopsidales</taxon>
        <taxon>Ostreobineae</taxon>
        <taxon>Ostreobiaceae</taxon>
        <taxon>Ostreobium</taxon>
    </lineage>
</organism>
<accession>A0A8S1JDR1</accession>
<name>A0A8S1JDR1_9CHLO</name>
<protein>
    <submittedName>
        <fullName evidence="1">Uncharacterized protein</fullName>
    </submittedName>
</protein>
<proteinExistence type="predicted"/>
<comment type="caution">
    <text evidence="1">The sequence shown here is derived from an EMBL/GenBank/DDBJ whole genome shotgun (WGS) entry which is preliminary data.</text>
</comment>
<keyword evidence="2" id="KW-1185">Reference proteome</keyword>
<evidence type="ECO:0000313" key="1">
    <source>
        <dbReference type="EMBL" id="CAD7704324.1"/>
    </source>
</evidence>
<dbReference type="AlphaFoldDB" id="A0A8S1JDR1"/>
<reference evidence="1" key="1">
    <citation type="submission" date="2020-12" db="EMBL/GenBank/DDBJ databases">
        <authorList>
            <person name="Iha C."/>
        </authorList>
    </citation>
    <scope>NUCLEOTIDE SEQUENCE</scope>
</reference>
<gene>
    <name evidence="1" type="ORF">OSTQU699_LOCUS9679</name>
</gene>